<dbReference type="PROSITE" id="PS50862">
    <property type="entry name" value="AA_TRNA_LIGASE_II"/>
    <property type="match status" value="1"/>
</dbReference>
<dbReference type="GO" id="GO:0140096">
    <property type="term" value="F:catalytic activity, acting on a protein"/>
    <property type="evidence" value="ECO:0007669"/>
    <property type="project" value="UniProtKB-ARBA"/>
</dbReference>
<dbReference type="PANTHER" id="PTHR43707:SF1">
    <property type="entry name" value="HISTIDINE--TRNA LIGASE, MITOCHONDRIAL-RELATED"/>
    <property type="match status" value="1"/>
</dbReference>
<evidence type="ECO:0000256" key="11">
    <source>
        <dbReference type="HAMAP-Rule" id="MF_00127"/>
    </source>
</evidence>
<keyword evidence="7 11" id="KW-0067">ATP-binding</keyword>
<proteinExistence type="inferred from homology"/>
<feature type="binding site" evidence="12">
    <location>
        <begin position="262"/>
        <end position="263"/>
    </location>
    <ligand>
        <name>L-histidine</name>
        <dbReference type="ChEBI" id="CHEBI:57595"/>
    </ligand>
</feature>
<keyword evidence="9 11" id="KW-0030">Aminoacyl-tRNA synthetase</keyword>
<comment type="similarity">
    <text evidence="2 11">Belongs to the class-II aminoacyl-tRNA synthetase family.</text>
</comment>
<dbReference type="InterPro" id="IPR045864">
    <property type="entry name" value="aa-tRNA-synth_II/BPL/LPL"/>
</dbReference>
<dbReference type="PIRSF" id="PIRSF001549">
    <property type="entry name" value="His-tRNA_synth"/>
    <property type="match status" value="1"/>
</dbReference>
<comment type="caution">
    <text evidence="14">The sequence shown here is derived from an EMBL/GenBank/DDBJ whole genome shotgun (WGS) entry which is preliminary data.</text>
</comment>
<dbReference type="EMBL" id="DVMJ01000040">
    <property type="protein sequence ID" value="HIU13380.1"/>
    <property type="molecule type" value="Genomic_DNA"/>
</dbReference>
<feature type="domain" description="Aminoacyl-transfer RNA synthetases class-II family profile" evidence="13">
    <location>
        <begin position="1"/>
        <end position="334"/>
    </location>
</feature>
<organism evidence="14 15">
    <name type="scientific">Candidatus Fimiplasma intestinipullorum</name>
    <dbReference type="NCBI Taxonomy" id="2840825"/>
    <lineage>
        <taxon>Bacteria</taxon>
        <taxon>Bacillati</taxon>
        <taxon>Bacillota</taxon>
        <taxon>Clostridia</taxon>
        <taxon>Eubacteriales</taxon>
        <taxon>Candidatus Fimiplasma</taxon>
    </lineage>
</organism>
<feature type="binding site" evidence="12">
    <location>
        <position position="258"/>
    </location>
    <ligand>
        <name>L-histidine</name>
        <dbReference type="ChEBI" id="CHEBI:57595"/>
    </ligand>
</feature>
<evidence type="ECO:0000259" key="13">
    <source>
        <dbReference type="PROSITE" id="PS50862"/>
    </source>
</evidence>
<dbReference type="SUPFAM" id="SSF52954">
    <property type="entry name" value="Class II aaRS ABD-related"/>
    <property type="match status" value="1"/>
</dbReference>
<evidence type="ECO:0000256" key="10">
    <source>
        <dbReference type="ARBA" id="ARBA00047639"/>
    </source>
</evidence>
<evidence type="ECO:0000256" key="12">
    <source>
        <dbReference type="PIRSR" id="PIRSR001549-1"/>
    </source>
</evidence>
<dbReference type="CDD" id="cd00773">
    <property type="entry name" value="HisRS-like_core"/>
    <property type="match status" value="1"/>
</dbReference>
<dbReference type="HAMAP" id="MF_00127">
    <property type="entry name" value="His_tRNA_synth"/>
    <property type="match status" value="1"/>
</dbReference>
<dbReference type="GO" id="GO:0016740">
    <property type="term" value="F:transferase activity"/>
    <property type="evidence" value="ECO:0007669"/>
    <property type="project" value="UniProtKB-ARBA"/>
</dbReference>
<name>A0A9D1HMP2_9FIRM</name>
<evidence type="ECO:0000256" key="3">
    <source>
        <dbReference type="ARBA" id="ARBA00011738"/>
    </source>
</evidence>
<accession>A0A9D1HMP2</accession>
<evidence type="ECO:0000256" key="9">
    <source>
        <dbReference type="ARBA" id="ARBA00023146"/>
    </source>
</evidence>
<dbReference type="EC" id="6.1.1.21" evidence="11"/>
<dbReference type="GO" id="GO:0004821">
    <property type="term" value="F:histidine-tRNA ligase activity"/>
    <property type="evidence" value="ECO:0007669"/>
    <property type="project" value="UniProtKB-UniRule"/>
</dbReference>
<evidence type="ECO:0000256" key="4">
    <source>
        <dbReference type="ARBA" id="ARBA00022490"/>
    </source>
</evidence>
<dbReference type="Gene3D" id="3.40.50.800">
    <property type="entry name" value="Anticodon-binding domain"/>
    <property type="match status" value="1"/>
</dbReference>
<dbReference type="InterPro" id="IPR004154">
    <property type="entry name" value="Anticodon-bd"/>
</dbReference>
<evidence type="ECO:0000256" key="5">
    <source>
        <dbReference type="ARBA" id="ARBA00022598"/>
    </source>
</evidence>
<dbReference type="SUPFAM" id="SSF55681">
    <property type="entry name" value="Class II aaRS and biotin synthetases"/>
    <property type="match status" value="1"/>
</dbReference>
<evidence type="ECO:0000256" key="7">
    <source>
        <dbReference type="ARBA" id="ARBA00022840"/>
    </source>
</evidence>
<keyword evidence="8 11" id="KW-0648">Protein biosynthesis</keyword>
<gene>
    <name evidence="11" type="primary">hisS</name>
    <name evidence="14" type="ORF">IAD15_04850</name>
</gene>
<feature type="binding site" evidence="12">
    <location>
        <position position="131"/>
    </location>
    <ligand>
        <name>L-histidine</name>
        <dbReference type="ChEBI" id="CHEBI:57595"/>
    </ligand>
</feature>
<protein>
    <recommendedName>
        <fullName evidence="11">Histidine--tRNA ligase</fullName>
        <ecNumber evidence="11">6.1.1.21</ecNumber>
    </recommendedName>
    <alternativeName>
        <fullName evidence="11">Histidyl-tRNA synthetase</fullName>
        <shortName evidence="11">HisRS</shortName>
    </alternativeName>
</protein>
<dbReference type="GO" id="GO:0005737">
    <property type="term" value="C:cytoplasm"/>
    <property type="evidence" value="ECO:0007669"/>
    <property type="project" value="UniProtKB-SubCell"/>
</dbReference>
<dbReference type="GO" id="GO:0005524">
    <property type="term" value="F:ATP binding"/>
    <property type="evidence" value="ECO:0007669"/>
    <property type="project" value="UniProtKB-UniRule"/>
</dbReference>
<dbReference type="Pfam" id="PF03129">
    <property type="entry name" value="HGTP_anticodon"/>
    <property type="match status" value="1"/>
</dbReference>
<dbReference type="Pfam" id="PF13393">
    <property type="entry name" value="tRNA-synt_His"/>
    <property type="match status" value="1"/>
</dbReference>
<evidence type="ECO:0000313" key="14">
    <source>
        <dbReference type="EMBL" id="HIU13380.1"/>
    </source>
</evidence>
<dbReference type="InterPro" id="IPR006195">
    <property type="entry name" value="aa-tRNA-synth_II"/>
</dbReference>
<dbReference type="PANTHER" id="PTHR43707">
    <property type="entry name" value="HISTIDYL-TRNA SYNTHETASE"/>
    <property type="match status" value="1"/>
</dbReference>
<reference evidence="14" key="1">
    <citation type="submission" date="2020-10" db="EMBL/GenBank/DDBJ databases">
        <authorList>
            <person name="Gilroy R."/>
        </authorList>
    </citation>
    <scope>NUCLEOTIDE SEQUENCE</scope>
    <source>
        <strain evidence="14">CHK195-11698</strain>
    </source>
</reference>
<keyword evidence="6 11" id="KW-0547">Nucleotide-binding</keyword>
<feature type="binding site" evidence="12">
    <location>
        <begin position="81"/>
        <end position="83"/>
    </location>
    <ligand>
        <name>L-histidine</name>
        <dbReference type="ChEBI" id="CHEBI:57595"/>
    </ligand>
</feature>
<evidence type="ECO:0000256" key="6">
    <source>
        <dbReference type="ARBA" id="ARBA00022741"/>
    </source>
</evidence>
<dbReference type="InterPro" id="IPR015807">
    <property type="entry name" value="His-tRNA-ligase"/>
</dbReference>
<comment type="subcellular location">
    <subcellularLocation>
        <location evidence="1 11">Cytoplasm</location>
    </subcellularLocation>
</comment>
<dbReference type="NCBIfam" id="TIGR00442">
    <property type="entry name" value="hisS"/>
    <property type="match status" value="1"/>
</dbReference>
<dbReference type="InterPro" id="IPR004516">
    <property type="entry name" value="HisRS/HisZ"/>
</dbReference>
<feature type="binding site" evidence="12">
    <location>
        <position position="127"/>
    </location>
    <ligand>
        <name>L-histidine</name>
        <dbReference type="ChEBI" id="CHEBI:57595"/>
    </ligand>
</feature>
<reference evidence="14" key="2">
    <citation type="journal article" date="2021" name="PeerJ">
        <title>Extensive microbial diversity within the chicken gut microbiome revealed by metagenomics and culture.</title>
        <authorList>
            <person name="Gilroy R."/>
            <person name="Ravi A."/>
            <person name="Getino M."/>
            <person name="Pursley I."/>
            <person name="Horton D.L."/>
            <person name="Alikhan N.F."/>
            <person name="Baker D."/>
            <person name="Gharbi K."/>
            <person name="Hall N."/>
            <person name="Watson M."/>
            <person name="Adriaenssens E.M."/>
            <person name="Foster-Nyarko E."/>
            <person name="Jarju S."/>
            <person name="Secka A."/>
            <person name="Antonio M."/>
            <person name="Oren A."/>
            <person name="Chaudhuri R.R."/>
            <person name="La Ragione R."/>
            <person name="Hildebrand F."/>
            <person name="Pallen M.J."/>
        </authorList>
    </citation>
    <scope>NUCLEOTIDE SEQUENCE</scope>
    <source>
        <strain evidence="14">CHK195-11698</strain>
    </source>
</reference>
<evidence type="ECO:0000313" key="15">
    <source>
        <dbReference type="Proteomes" id="UP000824175"/>
    </source>
</evidence>
<dbReference type="InterPro" id="IPR036621">
    <property type="entry name" value="Anticodon-bd_dom_sf"/>
</dbReference>
<sequence length="422" mass="47895">MAYTAPRGTVDLLPQDTRKWQYLEQLLRTIADLYNVKEIRPPMFEHTELFNRSVGDTSDIVTKEMYTFADKKGRSLTLRPEGTAGVARAYVENKLFAAADKPVKLYYMGPMFRYERPQKGRQRQFHQFGVEMLGVEDPALDVEAMLMAVTIVQSLGLKNVRLVVNTLGDAKSRQAHKEALKKHFESYLGELCHDCQERFEKNPLRILDCKVDHDHPAMKNAPRTIDYLTDEAKAYFDQVLALLDDLEVSYVVDPNLVRGLDYYCHVVFEVISDDPILGAQSTLGGGGRYNSLIEELGGPATPGIGFAFGMERLVIALGDQLEEEEEHLDVYLMPLGEKGKNLAVQIQAMLRANGFSCDMDYQNRSMKAQFKTVDRMKANFAIIIGDDEVDQEVVNIKDTRTRNQETVALEDILAYLEKKMEE</sequence>
<dbReference type="FunFam" id="3.30.930.10:FF:000005">
    <property type="entry name" value="Histidine--tRNA ligase"/>
    <property type="match status" value="1"/>
</dbReference>
<dbReference type="CDD" id="cd00859">
    <property type="entry name" value="HisRS_anticodon"/>
    <property type="match status" value="1"/>
</dbReference>
<feature type="binding site" evidence="12">
    <location>
        <position position="113"/>
    </location>
    <ligand>
        <name>L-histidine</name>
        <dbReference type="ChEBI" id="CHEBI:57595"/>
    </ligand>
</feature>
<comment type="subunit">
    <text evidence="3 11">Homodimer.</text>
</comment>
<dbReference type="Proteomes" id="UP000824175">
    <property type="component" value="Unassembled WGS sequence"/>
</dbReference>
<dbReference type="InterPro" id="IPR041715">
    <property type="entry name" value="HisRS-like_core"/>
</dbReference>
<dbReference type="Gene3D" id="3.30.930.10">
    <property type="entry name" value="Bira Bifunctional Protein, Domain 2"/>
    <property type="match status" value="1"/>
</dbReference>
<comment type="catalytic activity">
    <reaction evidence="10 11">
        <text>tRNA(His) + L-histidine + ATP = L-histidyl-tRNA(His) + AMP + diphosphate + H(+)</text>
        <dbReference type="Rhea" id="RHEA:17313"/>
        <dbReference type="Rhea" id="RHEA-COMP:9665"/>
        <dbReference type="Rhea" id="RHEA-COMP:9689"/>
        <dbReference type="ChEBI" id="CHEBI:15378"/>
        <dbReference type="ChEBI" id="CHEBI:30616"/>
        <dbReference type="ChEBI" id="CHEBI:33019"/>
        <dbReference type="ChEBI" id="CHEBI:57595"/>
        <dbReference type="ChEBI" id="CHEBI:78442"/>
        <dbReference type="ChEBI" id="CHEBI:78527"/>
        <dbReference type="ChEBI" id="CHEBI:456215"/>
        <dbReference type="EC" id="6.1.1.21"/>
    </reaction>
</comment>
<evidence type="ECO:0000256" key="2">
    <source>
        <dbReference type="ARBA" id="ARBA00008226"/>
    </source>
</evidence>
<dbReference type="InterPro" id="IPR033656">
    <property type="entry name" value="HisRS_anticodon"/>
</dbReference>
<dbReference type="AlphaFoldDB" id="A0A9D1HMP2"/>
<keyword evidence="5 11" id="KW-0436">Ligase</keyword>
<keyword evidence="4 11" id="KW-0963">Cytoplasm</keyword>
<evidence type="ECO:0000256" key="1">
    <source>
        <dbReference type="ARBA" id="ARBA00004496"/>
    </source>
</evidence>
<dbReference type="GO" id="GO:0006427">
    <property type="term" value="P:histidyl-tRNA aminoacylation"/>
    <property type="evidence" value="ECO:0007669"/>
    <property type="project" value="UniProtKB-UniRule"/>
</dbReference>
<evidence type="ECO:0000256" key="8">
    <source>
        <dbReference type="ARBA" id="ARBA00022917"/>
    </source>
</evidence>